<keyword evidence="10" id="KW-1185">Reference proteome</keyword>
<dbReference type="PANTHER" id="PTHR33146:SF26">
    <property type="entry name" value="ENDONUCLEASE 4"/>
    <property type="match status" value="1"/>
</dbReference>
<protein>
    <submittedName>
        <fullName evidence="9">Nuclease Le1</fullName>
    </submittedName>
</protein>
<evidence type="ECO:0000256" key="4">
    <source>
        <dbReference type="ARBA" id="ARBA00022759"/>
    </source>
</evidence>
<dbReference type="GO" id="GO:0046872">
    <property type="term" value="F:metal ion binding"/>
    <property type="evidence" value="ECO:0007669"/>
    <property type="project" value="UniProtKB-KW"/>
</dbReference>
<evidence type="ECO:0000256" key="2">
    <source>
        <dbReference type="ARBA" id="ARBA00022722"/>
    </source>
</evidence>
<dbReference type="Proteomes" id="UP000076532">
    <property type="component" value="Unassembled WGS sequence"/>
</dbReference>
<dbReference type="InterPro" id="IPR008947">
    <property type="entry name" value="PLipase_C/P1_nuclease_dom_sf"/>
</dbReference>
<comment type="similarity">
    <text evidence="1">Belongs to the nuclease type I family.</text>
</comment>
<dbReference type="PANTHER" id="PTHR33146">
    <property type="entry name" value="ENDONUCLEASE 4"/>
    <property type="match status" value="1"/>
</dbReference>
<keyword evidence="3" id="KW-0479">Metal-binding</keyword>
<evidence type="ECO:0000313" key="9">
    <source>
        <dbReference type="EMBL" id="KZP22798.1"/>
    </source>
</evidence>
<dbReference type="SUPFAM" id="SSF48537">
    <property type="entry name" value="Phospholipase C/P1 nuclease"/>
    <property type="match status" value="1"/>
</dbReference>
<dbReference type="EMBL" id="KV417537">
    <property type="protein sequence ID" value="KZP22798.1"/>
    <property type="molecule type" value="Genomic_DNA"/>
</dbReference>
<proteinExistence type="inferred from homology"/>
<dbReference type="STRING" id="436010.A0A166LC66"/>
<dbReference type="GO" id="GO:0004519">
    <property type="term" value="F:endonuclease activity"/>
    <property type="evidence" value="ECO:0007669"/>
    <property type="project" value="UniProtKB-KW"/>
</dbReference>
<evidence type="ECO:0000256" key="1">
    <source>
        <dbReference type="ARBA" id="ARBA00009547"/>
    </source>
</evidence>
<dbReference type="GO" id="GO:0016788">
    <property type="term" value="F:hydrolase activity, acting on ester bonds"/>
    <property type="evidence" value="ECO:0007669"/>
    <property type="project" value="InterPro"/>
</dbReference>
<feature type="signal peptide" evidence="8">
    <location>
        <begin position="1"/>
        <end position="20"/>
    </location>
</feature>
<dbReference type="AlphaFoldDB" id="A0A166LC66"/>
<dbReference type="GO" id="GO:0006308">
    <property type="term" value="P:DNA catabolic process"/>
    <property type="evidence" value="ECO:0007669"/>
    <property type="project" value="InterPro"/>
</dbReference>
<dbReference type="CDD" id="cd11010">
    <property type="entry name" value="S1-P1_nuclease"/>
    <property type="match status" value="1"/>
</dbReference>
<name>A0A166LC66_9AGAM</name>
<keyword evidence="4" id="KW-0255">Endonuclease</keyword>
<evidence type="ECO:0000256" key="8">
    <source>
        <dbReference type="SAM" id="SignalP"/>
    </source>
</evidence>
<keyword evidence="2" id="KW-0540">Nuclease</keyword>
<evidence type="ECO:0000256" key="6">
    <source>
        <dbReference type="ARBA" id="ARBA00023157"/>
    </source>
</evidence>
<accession>A0A166LC66</accession>
<gene>
    <name evidence="9" type="ORF">FIBSPDRAFT_952615</name>
</gene>
<dbReference type="GO" id="GO:0003676">
    <property type="term" value="F:nucleic acid binding"/>
    <property type="evidence" value="ECO:0007669"/>
    <property type="project" value="InterPro"/>
</dbReference>
<sequence>MKSALFAIGVTLALVERVVAWGDVGHEAVGYVAMEFLGTKAAAFVKKTVPSSYNYSLGPCATWADTFKYETGNAWSKALHFIDANDDPLGGSCSVVESRDCGSAGCLSTAIANYTSRVTDSSLSATQIEQALYFITHFIGDIGQPLHVENYEYGGNDIDTVCAGEATELHATWDTGMIVQMVSQNYSGSTTAWADALVADIKTGTYKSDAAAWISCSSVTEPLSRRRTIEDDVRTVLAANTTTPLACPMVWAQESNAYDCSNVFDYTTGDDLCTGAYFKASIPIINLQIAKQGYRLAAWLNVIFDGSVSLP</sequence>
<organism evidence="9 10">
    <name type="scientific">Athelia psychrophila</name>
    <dbReference type="NCBI Taxonomy" id="1759441"/>
    <lineage>
        <taxon>Eukaryota</taxon>
        <taxon>Fungi</taxon>
        <taxon>Dikarya</taxon>
        <taxon>Basidiomycota</taxon>
        <taxon>Agaricomycotina</taxon>
        <taxon>Agaricomycetes</taxon>
        <taxon>Agaricomycetidae</taxon>
        <taxon>Atheliales</taxon>
        <taxon>Atheliaceae</taxon>
        <taxon>Athelia</taxon>
    </lineage>
</organism>
<keyword evidence="5" id="KW-0378">Hydrolase</keyword>
<dbReference type="InterPro" id="IPR003154">
    <property type="entry name" value="S1/P1nuclease"/>
</dbReference>
<reference evidence="9 10" key="1">
    <citation type="journal article" date="2016" name="Mol. Biol. Evol.">
        <title>Comparative Genomics of Early-Diverging Mushroom-Forming Fungi Provides Insights into the Origins of Lignocellulose Decay Capabilities.</title>
        <authorList>
            <person name="Nagy L.G."/>
            <person name="Riley R."/>
            <person name="Tritt A."/>
            <person name="Adam C."/>
            <person name="Daum C."/>
            <person name="Floudas D."/>
            <person name="Sun H."/>
            <person name="Yadav J.S."/>
            <person name="Pangilinan J."/>
            <person name="Larsson K.H."/>
            <person name="Matsuura K."/>
            <person name="Barry K."/>
            <person name="Labutti K."/>
            <person name="Kuo R."/>
            <person name="Ohm R.A."/>
            <person name="Bhattacharya S.S."/>
            <person name="Shirouzu T."/>
            <person name="Yoshinaga Y."/>
            <person name="Martin F.M."/>
            <person name="Grigoriev I.V."/>
            <person name="Hibbett D.S."/>
        </authorList>
    </citation>
    <scope>NUCLEOTIDE SEQUENCE [LARGE SCALE GENOMIC DNA]</scope>
    <source>
        <strain evidence="9 10">CBS 109695</strain>
    </source>
</reference>
<feature type="chain" id="PRO_5007876838" evidence="8">
    <location>
        <begin position="21"/>
        <end position="311"/>
    </location>
</feature>
<keyword evidence="8" id="KW-0732">Signal</keyword>
<dbReference type="Gene3D" id="1.10.575.10">
    <property type="entry name" value="P1 Nuclease"/>
    <property type="match status" value="1"/>
</dbReference>
<evidence type="ECO:0000256" key="5">
    <source>
        <dbReference type="ARBA" id="ARBA00022801"/>
    </source>
</evidence>
<dbReference type="Pfam" id="PF02265">
    <property type="entry name" value="S1-P1_nuclease"/>
    <property type="match status" value="1"/>
</dbReference>
<dbReference type="OrthoDB" id="441446at2759"/>
<evidence type="ECO:0000256" key="3">
    <source>
        <dbReference type="ARBA" id="ARBA00022723"/>
    </source>
</evidence>
<keyword evidence="6" id="KW-1015">Disulfide bond</keyword>
<evidence type="ECO:0000313" key="10">
    <source>
        <dbReference type="Proteomes" id="UP000076532"/>
    </source>
</evidence>
<keyword evidence="7" id="KW-0325">Glycoprotein</keyword>
<evidence type="ECO:0000256" key="7">
    <source>
        <dbReference type="ARBA" id="ARBA00023180"/>
    </source>
</evidence>